<evidence type="ECO:0000256" key="2">
    <source>
        <dbReference type="ARBA" id="ARBA00022741"/>
    </source>
</evidence>
<comment type="subcellular location">
    <subcellularLocation>
        <location evidence="5">Endomembrane system</location>
        <topology evidence="5">Lipid-anchor</topology>
        <orientation evidence="5">Cytoplasmic side</orientation>
    </subcellularLocation>
</comment>
<dbReference type="GO" id="GO:0012505">
    <property type="term" value="C:endomembrane system"/>
    <property type="evidence" value="ECO:0007669"/>
    <property type="project" value="UniProtKB-SubCell"/>
</dbReference>
<dbReference type="InterPro" id="IPR050305">
    <property type="entry name" value="Small_GTPase_Rab"/>
</dbReference>
<evidence type="ECO:0000256" key="1">
    <source>
        <dbReference type="ARBA" id="ARBA00006270"/>
    </source>
</evidence>
<proteinExistence type="inferred from homology"/>
<dbReference type="Pfam" id="PF00071">
    <property type="entry name" value="Ras"/>
    <property type="match status" value="1"/>
</dbReference>
<reference evidence="7 8" key="1">
    <citation type="submission" date="2014-04" db="EMBL/GenBank/DDBJ databases">
        <authorList>
            <consortium name="DOE Joint Genome Institute"/>
            <person name="Kuo A."/>
            <person name="Kohler A."/>
            <person name="Costa M.D."/>
            <person name="Nagy L.G."/>
            <person name="Floudas D."/>
            <person name="Copeland A."/>
            <person name="Barry K.W."/>
            <person name="Cichocki N."/>
            <person name="Veneault-Fourrey C."/>
            <person name="LaButti K."/>
            <person name="Lindquist E.A."/>
            <person name="Lipzen A."/>
            <person name="Lundell T."/>
            <person name="Morin E."/>
            <person name="Murat C."/>
            <person name="Sun H."/>
            <person name="Tunlid A."/>
            <person name="Henrissat B."/>
            <person name="Grigoriev I.V."/>
            <person name="Hibbett D.S."/>
            <person name="Martin F."/>
            <person name="Nordberg H.P."/>
            <person name="Cantor M.N."/>
            <person name="Hua S.X."/>
        </authorList>
    </citation>
    <scope>NUCLEOTIDE SEQUENCE [LARGE SCALE GENOMIC DNA]</scope>
    <source>
        <strain evidence="7 8">441</strain>
    </source>
</reference>
<organism evidence="7 8">
    <name type="scientific">Pisolithus microcarpus 441</name>
    <dbReference type="NCBI Taxonomy" id="765257"/>
    <lineage>
        <taxon>Eukaryota</taxon>
        <taxon>Fungi</taxon>
        <taxon>Dikarya</taxon>
        <taxon>Basidiomycota</taxon>
        <taxon>Agaricomycotina</taxon>
        <taxon>Agaricomycetes</taxon>
        <taxon>Agaricomycetidae</taxon>
        <taxon>Boletales</taxon>
        <taxon>Sclerodermatineae</taxon>
        <taxon>Pisolithaceae</taxon>
        <taxon>Pisolithus</taxon>
    </lineage>
</organism>
<feature type="compositionally biased region" description="Polar residues" evidence="6">
    <location>
        <begin position="11"/>
        <end position="21"/>
    </location>
</feature>
<evidence type="ECO:0008006" key="9">
    <source>
        <dbReference type="Google" id="ProtNLM"/>
    </source>
</evidence>
<dbReference type="SMART" id="SM00176">
    <property type="entry name" value="RAN"/>
    <property type="match status" value="1"/>
</dbReference>
<name>A0A0C9ZQP7_9AGAM</name>
<reference evidence="8" key="2">
    <citation type="submission" date="2015-01" db="EMBL/GenBank/DDBJ databases">
        <title>Evolutionary Origins and Diversification of the Mycorrhizal Mutualists.</title>
        <authorList>
            <consortium name="DOE Joint Genome Institute"/>
            <consortium name="Mycorrhizal Genomics Consortium"/>
            <person name="Kohler A."/>
            <person name="Kuo A."/>
            <person name="Nagy L.G."/>
            <person name="Floudas D."/>
            <person name="Copeland A."/>
            <person name="Barry K.W."/>
            <person name="Cichocki N."/>
            <person name="Veneault-Fourrey C."/>
            <person name="LaButti K."/>
            <person name="Lindquist E.A."/>
            <person name="Lipzen A."/>
            <person name="Lundell T."/>
            <person name="Morin E."/>
            <person name="Murat C."/>
            <person name="Riley R."/>
            <person name="Ohm R."/>
            <person name="Sun H."/>
            <person name="Tunlid A."/>
            <person name="Henrissat B."/>
            <person name="Grigoriev I.V."/>
            <person name="Hibbett D.S."/>
            <person name="Martin F."/>
        </authorList>
    </citation>
    <scope>NUCLEOTIDE SEQUENCE [LARGE SCALE GENOMIC DNA]</scope>
    <source>
        <strain evidence="8">441</strain>
    </source>
</reference>
<dbReference type="PROSITE" id="PS51421">
    <property type="entry name" value="RAS"/>
    <property type="match status" value="1"/>
</dbReference>
<comment type="similarity">
    <text evidence="1">Belongs to the small GTPase superfamily. Rab family.</text>
</comment>
<feature type="region of interest" description="Disordered" evidence="6">
    <location>
        <begin position="1"/>
        <end position="21"/>
    </location>
</feature>
<evidence type="ECO:0000256" key="4">
    <source>
        <dbReference type="ARBA" id="ARBA00023288"/>
    </source>
</evidence>
<protein>
    <recommendedName>
        <fullName evidence="9">Ras-related protein Rab-18</fullName>
    </recommendedName>
</protein>
<keyword evidence="4" id="KW-0449">Lipoprotein</keyword>
<dbReference type="Gene3D" id="3.40.50.300">
    <property type="entry name" value="P-loop containing nucleotide triphosphate hydrolases"/>
    <property type="match status" value="1"/>
</dbReference>
<dbReference type="PANTHER" id="PTHR47980">
    <property type="entry name" value="LD44762P"/>
    <property type="match status" value="1"/>
</dbReference>
<sequence length="227" mass="25216">MPMPQTKRHSSCSGNHPTMTQSPPLELKVILIGNMSVGKTCLHRRFSGKESSLDVTATYGVDHHYQNLDVDGRKIRLGILDTAGMERFRAVTAPFYRGAQGVILVYDITDRTSFDALQDWLTEIDSHVPSTTPKIVVGNKSDQEHSRKVSTSDGQSFAARNGALFHEASAKTSAGVAEVFQDLVKKILDAEDQAKSVDILRPWPHDEIIRLFAKDYPKCSQQNKCKC</sequence>
<keyword evidence="8" id="KW-1185">Reference proteome</keyword>
<evidence type="ECO:0000256" key="3">
    <source>
        <dbReference type="ARBA" id="ARBA00023134"/>
    </source>
</evidence>
<gene>
    <name evidence="7" type="ORF">PISMIDRAFT_678020</name>
</gene>
<dbReference type="NCBIfam" id="TIGR00231">
    <property type="entry name" value="small_GTP"/>
    <property type="match status" value="1"/>
</dbReference>
<evidence type="ECO:0000256" key="6">
    <source>
        <dbReference type="SAM" id="MobiDB-lite"/>
    </source>
</evidence>
<dbReference type="GO" id="GO:0003924">
    <property type="term" value="F:GTPase activity"/>
    <property type="evidence" value="ECO:0007669"/>
    <property type="project" value="InterPro"/>
</dbReference>
<dbReference type="EMBL" id="KN833714">
    <property type="protein sequence ID" value="KIK24632.1"/>
    <property type="molecule type" value="Genomic_DNA"/>
</dbReference>
<dbReference type="SMART" id="SM00175">
    <property type="entry name" value="RAB"/>
    <property type="match status" value="1"/>
</dbReference>
<dbReference type="InterPro" id="IPR001806">
    <property type="entry name" value="Small_GTPase"/>
</dbReference>
<dbReference type="InterPro" id="IPR005225">
    <property type="entry name" value="Small_GTP-bd"/>
</dbReference>
<keyword evidence="2" id="KW-0547">Nucleotide-binding</keyword>
<dbReference type="SMART" id="SM00173">
    <property type="entry name" value="RAS"/>
    <property type="match status" value="1"/>
</dbReference>
<evidence type="ECO:0000256" key="5">
    <source>
        <dbReference type="ARBA" id="ARBA00046278"/>
    </source>
</evidence>
<feature type="compositionally biased region" description="Basic residues" evidence="6">
    <location>
        <begin position="1"/>
        <end position="10"/>
    </location>
</feature>
<dbReference type="CDD" id="cd00154">
    <property type="entry name" value="Rab"/>
    <property type="match status" value="1"/>
</dbReference>
<dbReference type="PROSITE" id="PS51419">
    <property type="entry name" value="RAB"/>
    <property type="match status" value="1"/>
</dbReference>
<dbReference type="FunFam" id="3.40.50.300:FF:001329">
    <property type="entry name" value="Small GTP-binding protein, putative"/>
    <property type="match status" value="1"/>
</dbReference>
<evidence type="ECO:0000313" key="7">
    <source>
        <dbReference type="EMBL" id="KIK24632.1"/>
    </source>
</evidence>
<accession>A0A0C9ZQP7</accession>
<dbReference type="SMART" id="SM00174">
    <property type="entry name" value="RHO"/>
    <property type="match status" value="1"/>
</dbReference>
<dbReference type="STRING" id="765257.A0A0C9ZQP7"/>
<dbReference type="SUPFAM" id="SSF52540">
    <property type="entry name" value="P-loop containing nucleoside triphosphate hydrolases"/>
    <property type="match status" value="1"/>
</dbReference>
<evidence type="ECO:0000313" key="8">
    <source>
        <dbReference type="Proteomes" id="UP000054018"/>
    </source>
</evidence>
<dbReference type="PRINTS" id="PR00449">
    <property type="entry name" value="RASTRNSFRMNG"/>
</dbReference>
<dbReference type="InterPro" id="IPR027417">
    <property type="entry name" value="P-loop_NTPase"/>
</dbReference>
<dbReference type="GO" id="GO:0005525">
    <property type="term" value="F:GTP binding"/>
    <property type="evidence" value="ECO:0007669"/>
    <property type="project" value="UniProtKB-KW"/>
</dbReference>
<dbReference type="Proteomes" id="UP000054018">
    <property type="component" value="Unassembled WGS sequence"/>
</dbReference>
<dbReference type="AlphaFoldDB" id="A0A0C9ZQP7"/>
<keyword evidence="3" id="KW-0342">GTP-binding</keyword>
<dbReference type="HOGENOM" id="CLU_041217_10_6_1"/>
<dbReference type="OrthoDB" id="9989112at2759"/>